<dbReference type="HOGENOM" id="CLU_030571_2_6_1"/>
<accession>V3ZDP0</accession>
<reference evidence="8 9" key="1">
    <citation type="journal article" date="2013" name="Nature">
        <title>Insights into bilaterian evolution from three spiralian genomes.</title>
        <authorList>
            <person name="Simakov O."/>
            <person name="Marletaz F."/>
            <person name="Cho S.J."/>
            <person name="Edsinger-Gonzales E."/>
            <person name="Havlak P."/>
            <person name="Hellsten U."/>
            <person name="Kuo D.H."/>
            <person name="Larsson T."/>
            <person name="Lv J."/>
            <person name="Arendt D."/>
            <person name="Savage R."/>
            <person name="Osoegawa K."/>
            <person name="de Jong P."/>
            <person name="Grimwood J."/>
            <person name="Chapman J.A."/>
            <person name="Shapiro H."/>
            <person name="Aerts A."/>
            <person name="Otillar R.P."/>
            <person name="Terry A.Y."/>
            <person name="Boore J.L."/>
            <person name="Grigoriev I.V."/>
            <person name="Lindberg D.R."/>
            <person name="Seaver E.C."/>
            <person name="Weisblat D.A."/>
            <person name="Putnam N.H."/>
            <person name="Rokhsar D.S."/>
        </authorList>
    </citation>
    <scope>NUCLEOTIDE SEQUENCE [LARGE SCALE GENOMIC DNA]</scope>
</reference>
<dbReference type="InterPro" id="IPR001279">
    <property type="entry name" value="Metallo-B-lactamas"/>
</dbReference>
<comment type="subunit">
    <text evidence="2">Homodimer.</text>
</comment>
<comment type="catalytic activity">
    <reaction evidence="5">
        <text>a ribonucleotidyl-ribonucleotide-RNA + H2O = a 3'-end ribonucleotide-RNA + a 5'-end 5'-phospho-ribonucleoside-RNA + H(+)</text>
        <dbReference type="Rhea" id="RHEA:68096"/>
        <dbReference type="Rhea" id="RHEA-COMP:15179"/>
        <dbReference type="Rhea" id="RHEA-COMP:17355"/>
        <dbReference type="Rhea" id="RHEA-COMP:17428"/>
        <dbReference type="ChEBI" id="CHEBI:15377"/>
        <dbReference type="ChEBI" id="CHEBI:15378"/>
        <dbReference type="ChEBI" id="CHEBI:74896"/>
        <dbReference type="ChEBI" id="CHEBI:138282"/>
        <dbReference type="ChEBI" id="CHEBI:173118"/>
    </reaction>
    <physiologicalReaction direction="left-to-right" evidence="5">
        <dbReference type="Rhea" id="RHEA:68097"/>
    </physiologicalReaction>
</comment>
<evidence type="ECO:0000259" key="7">
    <source>
        <dbReference type="SMART" id="SM00849"/>
    </source>
</evidence>
<dbReference type="InterPro" id="IPR036866">
    <property type="entry name" value="RibonucZ/Hydroxyglut_hydro"/>
</dbReference>
<proteinExistence type="predicted"/>
<dbReference type="CTD" id="20250359"/>
<comment type="subcellular location">
    <subcellularLocation>
        <location evidence="1">Cytoplasm</location>
        <location evidence="1">Cytosol</location>
    </subcellularLocation>
</comment>
<evidence type="ECO:0000256" key="1">
    <source>
        <dbReference type="ARBA" id="ARBA00004514"/>
    </source>
</evidence>
<dbReference type="Pfam" id="PF00753">
    <property type="entry name" value="Lactamase_B"/>
    <property type="match status" value="1"/>
</dbReference>
<dbReference type="KEGG" id="lgi:LOTGIDRAFT_237140"/>
<dbReference type="GeneID" id="20250359"/>
<sequence length="231" mass="25562">MYDVIVLKEGYCRLGEDGKSQNCGGSVTLIKGKKNVLVDTGSPRDRDSLLSGLKGNGLIPDDIHYVVGTHGHIDHIGNLNLFPNAVQIVSNDICHGENYLLHDFKLGIPYEIDEHIDVISTPGHTGSDVSVLVKKSPFGTVLVAGDLFECAEDLEEPDLWQRNSENGEVQEQSRINVLKVADHIVPGHGSMFKVPDEYKSHFRCVMYYEEINSDHMFSASSSIEYTVVECD</sequence>
<evidence type="ECO:0000256" key="4">
    <source>
        <dbReference type="ARBA" id="ARBA00032988"/>
    </source>
</evidence>
<dbReference type="OMA" id="RCRDGTN"/>
<name>V3ZDP0_LOTGI</name>
<dbReference type="CDD" id="cd07711">
    <property type="entry name" value="MBLAC1-like_MBL-fold"/>
    <property type="match status" value="1"/>
</dbReference>
<gene>
    <name evidence="8" type="ORF">LOTGIDRAFT_237140</name>
</gene>
<evidence type="ECO:0000256" key="6">
    <source>
        <dbReference type="ARBA" id="ARBA00045869"/>
    </source>
</evidence>
<dbReference type="InterPro" id="IPR039344">
    <property type="entry name" value="MBLAC1"/>
</dbReference>
<evidence type="ECO:0000256" key="2">
    <source>
        <dbReference type="ARBA" id="ARBA00011738"/>
    </source>
</evidence>
<evidence type="ECO:0000313" key="9">
    <source>
        <dbReference type="Proteomes" id="UP000030746"/>
    </source>
</evidence>
<dbReference type="PANTHER" id="PTHR23200:SF48">
    <property type="entry name" value="METALLO-BETA-LACTAMASE DOMAIN-CONTAINING PROTEIN 1"/>
    <property type="match status" value="1"/>
</dbReference>
<evidence type="ECO:0000313" key="8">
    <source>
        <dbReference type="EMBL" id="ESO82157.1"/>
    </source>
</evidence>
<dbReference type="SMART" id="SM00849">
    <property type="entry name" value="Lactamase_B"/>
    <property type="match status" value="1"/>
</dbReference>
<comment type="function">
    <text evidence="6">Endoribonuclease that catalyzes the hydrolysis of histone-coding pre-mRNA 3'-end. Involved in histone pre-mRNA processing during the S-phase of the cell cycle, which is required for entering/progressing through S-phase. Cleaves histone pre-mRNA at a major and a minor cleavage site after the 5'-ACCCA-3' and the 5'-ACCCACA-3' sequence, respectively, and located downstream of the stem-loop. May require the presence of the HDE element located at the histone pre-RNA 3'-end to avoid non-specific cleavage.</text>
</comment>
<dbReference type="OrthoDB" id="10250730at2759"/>
<dbReference type="AlphaFoldDB" id="V3ZDP0"/>
<dbReference type="PANTHER" id="PTHR23200">
    <property type="entry name" value="METALLO-BETA-LACTAMASE DOMAIN-CONTAINING PROTEIN 1"/>
    <property type="match status" value="1"/>
</dbReference>
<dbReference type="STRING" id="225164.V3ZDP0"/>
<protein>
    <recommendedName>
        <fullName evidence="3">Metallo-beta-lactamase domain-containing protein 1</fullName>
    </recommendedName>
    <alternativeName>
        <fullName evidence="4">Endoribonuclease MBLAC1</fullName>
    </alternativeName>
</protein>
<dbReference type="SUPFAM" id="SSF56281">
    <property type="entry name" value="Metallo-hydrolase/oxidoreductase"/>
    <property type="match status" value="1"/>
</dbReference>
<feature type="domain" description="Metallo-beta-lactamase" evidence="7">
    <location>
        <begin position="24"/>
        <end position="188"/>
    </location>
</feature>
<evidence type="ECO:0000256" key="3">
    <source>
        <dbReference type="ARBA" id="ARBA00014856"/>
    </source>
</evidence>
<dbReference type="GO" id="GO:0005829">
    <property type="term" value="C:cytosol"/>
    <property type="evidence" value="ECO:0007669"/>
    <property type="project" value="UniProtKB-SubCell"/>
</dbReference>
<dbReference type="Gene3D" id="3.60.15.10">
    <property type="entry name" value="Ribonuclease Z/Hydroxyacylglutathione hydrolase-like"/>
    <property type="match status" value="1"/>
</dbReference>
<dbReference type="Proteomes" id="UP000030746">
    <property type="component" value="Unassembled WGS sequence"/>
</dbReference>
<dbReference type="EMBL" id="KB204017">
    <property type="protein sequence ID" value="ESO82157.1"/>
    <property type="molecule type" value="Genomic_DNA"/>
</dbReference>
<evidence type="ECO:0000256" key="5">
    <source>
        <dbReference type="ARBA" id="ARBA00044690"/>
    </source>
</evidence>
<organism evidence="8 9">
    <name type="scientific">Lottia gigantea</name>
    <name type="common">Giant owl limpet</name>
    <dbReference type="NCBI Taxonomy" id="225164"/>
    <lineage>
        <taxon>Eukaryota</taxon>
        <taxon>Metazoa</taxon>
        <taxon>Spiralia</taxon>
        <taxon>Lophotrochozoa</taxon>
        <taxon>Mollusca</taxon>
        <taxon>Gastropoda</taxon>
        <taxon>Patellogastropoda</taxon>
        <taxon>Lottioidea</taxon>
        <taxon>Lottiidae</taxon>
        <taxon>Lottia</taxon>
    </lineage>
</organism>
<dbReference type="RefSeq" id="XP_009067183.1">
    <property type="nucleotide sequence ID" value="XM_009068935.1"/>
</dbReference>
<keyword evidence="9" id="KW-1185">Reference proteome</keyword>